<dbReference type="InterPro" id="IPR005119">
    <property type="entry name" value="LysR_subst-bd"/>
</dbReference>
<accession>A0A3P1SXZ8</accession>
<name>A0A3P1SXZ8_9GAMM</name>
<dbReference type="InterPro" id="IPR000847">
    <property type="entry name" value="LysR_HTH_N"/>
</dbReference>
<keyword evidence="7" id="KW-1185">Reference proteome</keyword>
<evidence type="ECO:0000259" key="5">
    <source>
        <dbReference type="PROSITE" id="PS50931"/>
    </source>
</evidence>
<dbReference type="SUPFAM" id="SSF53850">
    <property type="entry name" value="Periplasmic binding protein-like II"/>
    <property type="match status" value="1"/>
</dbReference>
<reference evidence="6 7" key="1">
    <citation type="submission" date="2018-11" db="EMBL/GenBank/DDBJ databases">
        <title>The draft genome sequence of Amphritea balenae JAMM 1525T.</title>
        <authorList>
            <person name="Fang Z."/>
            <person name="Zhang Y."/>
            <person name="Han X."/>
        </authorList>
    </citation>
    <scope>NUCLEOTIDE SEQUENCE [LARGE SCALE GENOMIC DNA]</scope>
    <source>
        <strain evidence="6 7">JAMM 1525</strain>
    </source>
</reference>
<dbReference type="Pfam" id="PF03466">
    <property type="entry name" value="LysR_substrate"/>
    <property type="match status" value="1"/>
</dbReference>
<dbReference type="SUPFAM" id="SSF46785">
    <property type="entry name" value="Winged helix' DNA-binding domain"/>
    <property type="match status" value="1"/>
</dbReference>
<organism evidence="6 7">
    <name type="scientific">Amphritea balenae</name>
    <dbReference type="NCBI Taxonomy" id="452629"/>
    <lineage>
        <taxon>Bacteria</taxon>
        <taxon>Pseudomonadati</taxon>
        <taxon>Pseudomonadota</taxon>
        <taxon>Gammaproteobacteria</taxon>
        <taxon>Oceanospirillales</taxon>
        <taxon>Oceanospirillaceae</taxon>
        <taxon>Amphritea</taxon>
    </lineage>
</organism>
<dbReference type="PANTHER" id="PTHR30537:SF74">
    <property type="entry name" value="HTH-TYPE TRANSCRIPTIONAL REGULATOR TRPI"/>
    <property type="match status" value="1"/>
</dbReference>
<dbReference type="InterPro" id="IPR036390">
    <property type="entry name" value="WH_DNA-bd_sf"/>
</dbReference>
<evidence type="ECO:0000256" key="1">
    <source>
        <dbReference type="ARBA" id="ARBA00009437"/>
    </source>
</evidence>
<dbReference type="FunFam" id="1.10.10.10:FF:000001">
    <property type="entry name" value="LysR family transcriptional regulator"/>
    <property type="match status" value="1"/>
</dbReference>
<evidence type="ECO:0000256" key="3">
    <source>
        <dbReference type="ARBA" id="ARBA00023125"/>
    </source>
</evidence>
<evidence type="ECO:0000256" key="2">
    <source>
        <dbReference type="ARBA" id="ARBA00023015"/>
    </source>
</evidence>
<dbReference type="Gene3D" id="3.40.190.10">
    <property type="entry name" value="Periplasmic binding protein-like II"/>
    <property type="match status" value="2"/>
</dbReference>
<protein>
    <submittedName>
        <fullName evidence="6">LysR family transcriptional regulator</fullName>
    </submittedName>
</protein>
<keyword evidence="3" id="KW-0238">DNA-binding</keyword>
<dbReference type="OrthoDB" id="6787458at2"/>
<dbReference type="RefSeq" id="WP_124924499.1">
    <property type="nucleotide sequence ID" value="NZ_BMOH01000001.1"/>
</dbReference>
<dbReference type="GO" id="GO:0006351">
    <property type="term" value="P:DNA-templated transcription"/>
    <property type="evidence" value="ECO:0007669"/>
    <property type="project" value="TreeGrafter"/>
</dbReference>
<gene>
    <name evidence="6" type="ORF">EHS89_02375</name>
</gene>
<dbReference type="PANTHER" id="PTHR30537">
    <property type="entry name" value="HTH-TYPE TRANSCRIPTIONAL REGULATOR"/>
    <property type="match status" value="1"/>
</dbReference>
<evidence type="ECO:0000256" key="4">
    <source>
        <dbReference type="ARBA" id="ARBA00023163"/>
    </source>
</evidence>
<dbReference type="InterPro" id="IPR036388">
    <property type="entry name" value="WH-like_DNA-bd_sf"/>
</dbReference>
<dbReference type="InterPro" id="IPR058163">
    <property type="entry name" value="LysR-type_TF_proteobact-type"/>
</dbReference>
<evidence type="ECO:0000313" key="6">
    <source>
        <dbReference type="EMBL" id="RRD01426.1"/>
    </source>
</evidence>
<feature type="domain" description="HTH lysR-type" evidence="5">
    <location>
        <begin position="5"/>
        <end position="62"/>
    </location>
</feature>
<dbReference type="Proteomes" id="UP000267535">
    <property type="component" value="Unassembled WGS sequence"/>
</dbReference>
<keyword evidence="2" id="KW-0805">Transcription regulation</keyword>
<proteinExistence type="inferred from homology"/>
<dbReference type="Gene3D" id="1.10.10.10">
    <property type="entry name" value="Winged helix-like DNA-binding domain superfamily/Winged helix DNA-binding domain"/>
    <property type="match status" value="1"/>
</dbReference>
<dbReference type="Pfam" id="PF00126">
    <property type="entry name" value="HTH_1"/>
    <property type="match status" value="1"/>
</dbReference>
<comment type="caution">
    <text evidence="6">The sequence shown here is derived from an EMBL/GenBank/DDBJ whole genome shotgun (WGS) entry which is preliminary data.</text>
</comment>
<dbReference type="GO" id="GO:0043565">
    <property type="term" value="F:sequence-specific DNA binding"/>
    <property type="evidence" value="ECO:0007669"/>
    <property type="project" value="TreeGrafter"/>
</dbReference>
<dbReference type="EMBL" id="RQXV01000001">
    <property type="protein sequence ID" value="RRD01426.1"/>
    <property type="molecule type" value="Genomic_DNA"/>
</dbReference>
<dbReference type="CDD" id="cd08432">
    <property type="entry name" value="PBP2_GcdR_TrpI_HvrB_AmpR_like"/>
    <property type="match status" value="1"/>
</dbReference>
<comment type="similarity">
    <text evidence="1">Belongs to the LysR transcriptional regulatory family.</text>
</comment>
<dbReference type="GO" id="GO:0003700">
    <property type="term" value="F:DNA-binding transcription factor activity"/>
    <property type="evidence" value="ECO:0007669"/>
    <property type="project" value="InterPro"/>
</dbReference>
<dbReference type="AlphaFoldDB" id="A0A3P1SXZ8"/>
<dbReference type="PROSITE" id="PS50931">
    <property type="entry name" value="HTH_LYSR"/>
    <property type="match status" value="1"/>
</dbReference>
<evidence type="ECO:0000313" key="7">
    <source>
        <dbReference type="Proteomes" id="UP000267535"/>
    </source>
</evidence>
<sequence length="298" mass="33856">MAYIPLMNALKTFVVAGKYLNFTKAADELLVSPSAVSHQIKTLEEYLGIRLFSRTSRSMLLTDEGYRLYTSLDEPFKAIAGAVRDTMAVKKQENLHISLRPFFSVSWLAPRLRNFWLDNSDTQVDLIHRNMAPDFRAENIDAAIIWGKGEWSGADSELLIPGELTPVCSPAFILEHGRPQQPSDLAVHTFIHDTDYAPWREWMDLAGADAVRCESGLIFDDTNVRLQAILNGQGIMLGCPLLLQKELQNGTLVRLFDIELTDYAYYIAWPDFKQPDRKTAAFIDWIGQEAQQWVEKSR</sequence>
<keyword evidence="4" id="KW-0804">Transcription</keyword>
<dbReference type="PRINTS" id="PR00039">
    <property type="entry name" value="HTHLYSR"/>
</dbReference>